<dbReference type="SUPFAM" id="SSF56112">
    <property type="entry name" value="Protein kinase-like (PK-like)"/>
    <property type="match status" value="1"/>
</dbReference>
<evidence type="ECO:0000259" key="6">
    <source>
        <dbReference type="PROSITE" id="PS50011"/>
    </source>
</evidence>
<keyword evidence="2 5" id="KW-0547">Nucleotide-binding</keyword>
<dbReference type="Proteomes" id="UP000608420">
    <property type="component" value="Unassembled WGS sequence"/>
</dbReference>
<evidence type="ECO:0000256" key="3">
    <source>
        <dbReference type="ARBA" id="ARBA00022777"/>
    </source>
</evidence>
<dbReference type="PROSITE" id="PS50011">
    <property type="entry name" value="PROTEIN_KINASE_DOM"/>
    <property type="match status" value="1"/>
</dbReference>
<dbReference type="Pfam" id="PF00069">
    <property type="entry name" value="Pkinase"/>
    <property type="match status" value="1"/>
</dbReference>
<dbReference type="InterPro" id="IPR017441">
    <property type="entry name" value="Protein_kinase_ATP_BS"/>
</dbReference>
<keyword evidence="1" id="KW-0808">Transferase</keyword>
<comment type="caution">
    <text evidence="7">The sequence shown here is derived from an EMBL/GenBank/DDBJ whole genome shotgun (WGS) entry which is preliminary data.</text>
</comment>
<organism evidence="7 8">
    <name type="scientific">Paenibacillus aceti</name>
    <dbReference type="NCBI Taxonomy" id="1820010"/>
    <lineage>
        <taxon>Bacteria</taxon>
        <taxon>Bacillati</taxon>
        <taxon>Bacillota</taxon>
        <taxon>Bacilli</taxon>
        <taxon>Bacillales</taxon>
        <taxon>Paenibacillaceae</taxon>
        <taxon>Paenibacillus</taxon>
    </lineage>
</organism>
<dbReference type="Gene3D" id="3.30.200.20">
    <property type="entry name" value="Phosphorylase Kinase, domain 1"/>
    <property type="match status" value="1"/>
</dbReference>
<keyword evidence="4 5" id="KW-0067">ATP-binding</keyword>
<dbReference type="InterPro" id="IPR000719">
    <property type="entry name" value="Prot_kinase_dom"/>
</dbReference>
<dbReference type="PANTHER" id="PTHR43289:SF34">
    <property type="entry name" value="SERINE_THREONINE-PROTEIN KINASE YBDM-RELATED"/>
    <property type="match status" value="1"/>
</dbReference>
<dbReference type="EMBL" id="BMIW01000008">
    <property type="protein sequence ID" value="GGF94319.1"/>
    <property type="molecule type" value="Genomic_DNA"/>
</dbReference>
<dbReference type="CDD" id="cd14014">
    <property type="entry name" value="STKc_PknB_like"/>
    <property type="match status" value="1"/>
</dbReference>
<evidence type="ECO:0000256" key="5">
    <source>
        <dbReference type="PROSITE-ProRule" id="PRU10141"/>
    </source>
</evidence>
<dbReference type="SUPFAM" id="SSF52540">
    <property type="entry name" value="P-loop containing nucleoside triphosphate hydrolases"/>
    <property type="match status" value="1"/>
</dbReference>
<protein>
    <recommendedName>
        <fullName evidence="6">Protein kinase domain-containing protein</fullName>
    </recommendedName>
</protein>
<evidence type="ECO:0000256" key="1">
    <source>
        <dbReference type="ARBA" id="ARBA00022679"/>
    </source>
</evidence>
<reference evidence="8" key="1">
    <citation type="journal article" date="2019" name="Int. J. Syst. Evol. Microbiol.">
        <title>The Global Catalogue of Microorganisms (GCM) 10K type strain sequencing project: providing services to taxonomists for standard genome sequencing and annotation.</title>
        <authorList>
            <consortium name="The Broad Institute Genomics Platform"/>
            <consortium name="The Broad Institute Genome Sequencing Center for Infectious Disease"/>
            <person name="Wu L."/>
            <person name="Ma J."/>
        </authorList>
    </citation>
    <scope>NUCLEOTIDE SEQUENCE [LARGE SCALE GENOMIC DNA]</scope>
    <source>
        <strain evidence="8">CGMCC 1.15420</strain>
    </source>
</reference>
<keyword evidence="3" id="KW-0418">Kinase</keyword>
<name>A0ABQ1VT62_9BACL</name>
<dbReference type="InterPro" id="IPR008271">
    <property type="entry name" value="Ser/Thr_kinase_AS"/>
</dbReference>
<dbReference type="PROSITE" id="PS00107">
    <property type="entry name" value="PROTEIN_KINASE_ATP"/>
    <property type="match status" value="1"/>
</dbReference>
<evidence type="ECO:0000313" key="7">
    <source>
        <dbReference type="EMBL" id="GGF94319.1"/>
    </source>
</evidence>
<keyword evidence="8" id="KW-1185">Reference proteome</keyword>
<gene>
    <name evidence="7" type="ORF">GCM10010913_14760</name>
</gene>
<dbReference type="InterPro" id="IPR011009">
    <property type="entry name" value="Kinase-like_dom_sf"/>
</dbReference>
<evidence type="ECO:0000313" key="8">
    <source>
        <dbReference type="Proteomes" id="UP000608420"/>
    </source>
</evidence>
<feature type="domain" description="Protein kinase" evidence="6">
    <location>
        <begin position="17"/>
        <end position="263"/>
    </location>
</feature>
<evidence type="ECO:0000256" key="2">
    <source>
        <dbReference type="ARBA" id="ARBA00022741"/>
    </source>
</evidence>
<accession>A0ABQ1VT62</accession>
<dbReference type="RefSeq" id="WP_120462135.1">
    <property type="nucleotide sequence ID" value="NZ_BMIW01000008.1"/>
</dbReference>
<dbReference type="SMART" id="SM00220">
    <property type="entry name" value="S_TKc"/>
    <property type="match status" value="1"/>
</dbReference>
<sequence>MPHIAVLTQGEVIAGRYRIERLIGRGGMSYVYLAADMKLPGKRWAVKVTTASAPLEAQLEEEAALLIAMNHHRLPRIVDYWSSEGCSYLVMDYIEGIHLDQYVRQLGRSLKPEMLIGMGVQICEGLHYLHTRQPPIIHRDLKPSNLLIDTKGEIRLVDFGVARKFKFDRDDDTVKLGTIGFAAPEQYGGRQSDGRADLYSLGAVLLYLATKFQYTEYTTEAKQWLDKKGFSLLGPVIERLLRSSPEDRFQSAQEAGTVLAKLIEQRSLGSVKSKDRDRAEEGGIFVPGRSIVIALMGAGPGVGTTHAAIAMAHSLVRYSRRVAVLELDPRATAFERIFHRLELGSRPAKSSHYQRNRIEGVDYIRTSSRVELLDLFAENYTYMICDLGAGKRKDLLEEFVRADLAILVGSATVWKIDELEMFAAETLGQSKRPPIYCLPLASAADIGRLQRRLGTKQVYALPAESNPFSPGQAIEMALLQVCSEVLPQVLRPLKRGFWLSGRK</sequence>
<dbReference type="Gene3D" id="3.40.50.300">
    <property type="entry name" value="P-loop containing nucleotide triphosphate hydrolases"/>
    <property type="match status" value="1"/>
</dbReference>
<evidence type="ECO:0000256" key="4">
    <source>
        <dbReference type="ARBA" id="ARBA00022840"/>
    </source>
</evidence>
<dbReference type="Gene3D" id="1.10.510.10">
    <property type="entry name" value="Transferase(Phosphotransferase) domain 1"/>
    <property type="match status" value="1"/>
</dbReference>
<proteinExistence type="predicted"/>
<feature type="binding site" evidence="5">
    <location>
        <position position="47"/>
    </location>
    <ligand>
        <name>ATP</name>
        <dbReference type="ChEBI" id="CHEBI:30616"/>
    </ligand>
</feature>
<dbReference type="PANTHER" id="PTHR43289">
    <property type="entry name" value="MITOGEN-ACTIVATED PROTEIN KINASE KINASE KINASE 20-RELATED"/>
    <property type="match status" value="1"/>
</dbReference>
<dbReference type="PROSITE" id="PS00108">
    <property type="entry name" value="PROTEIN_KINASE_ST"/>
    <property type="match status" value="1"/>
</dbReference>
<dbReference type="InterPro" id="IPR027417">
    <property type="entry name" value="P-loop_NTPase"/>
</dbReference>